<dbReference type="Pfam" id="PF13738">
    <property type="entry name" value="Pyr_redox_3"/>
    <property type="match status" value="1"/>
</dbReference>
<gene>
    <name evidence="2" type="ORF">M3202_15460</name>
</gene>
<dbReference type="Gene3D" id="3.50.50.60">
    <property type="entry name" value="FAD/NAD(P)-binding domain"/>
    <property type="match status" value="1"/>
</dbReference>
<dbReference type="RefSeq" id="WP_251224211.1">
    <property type="nucleotide sequence ID" value="NZ_JAMBOL010000015.1"/>
</dbReference>
<proteinExistence type="predicted"/>
<dbReference type="PRINTS" id="PR00469">
    <property type="entry name" value="PNDRDTASEII"/>
</dbReference>
<dbReference type="PANTHER" id="PTHR43539">
    <property type="entry name" value="FLAVIN-BINDING MONOOXYGENASE-LIKE PROTEIN (AFU_ORTHOLOGUE AFUA_4G09220)"/>
    <property type="match status" value="1"/>
</dbReference>
<dbReference type="Proteomes" id="UP001139179">
    <property type="component" value="Unassembled WGS sequence"/>
</dbReference>
<evidence type="ECO:0000313" key="2">
    <source>
        <dbReference type="EMBL" id="MCM3715467.1"/>
    </source>
</evidence>
<dbReference type="AlphaFoldDB" id="A0A9X2DTZ5"/>
<protein>
    <submittedName>
        <fullName evidence="2">NAD(P)/FAD-dependent oxidoreductase</fullName>
    </submittedName>
</protein>
<dbReference type="InterPro" id="IPR036188">
    <property type="entry name" value="FAD/NAD-bd_sf"/>
</dbReference>
<dbReference type="PANTHER" id="PTHR43539:SF78">
    <property type="entry name" value="FLAVIN-CONTAINING MONOOXYGENASE"/>
    <property type="match status" value="1"/>
</dbReference>
<comment type="caution">
    <text evidence="2">The sequence shown here is derived from an EMBL/GenBank/DDBJ whole genome shotgun (WGS) entry which is preliminary data.</text>
</comment>
<name>A0A9X2DTZ5_9BACI</name>
<dbReference type="InterPro" id="IPR050982">
    <property type="entry name" value="Auxin_biosynth/cation_transpt"/>
</dbReference>
<reference evidence="2" key="1">
    <citation type="submission" date="2022-05" db="EMBL/GenBank/DDBJ databases">
        <title>Comparative Genomics of Spacecraft Associated Microbes.</title>
        <authorList>
            <person name="Tran M.T."/>
            <person name="Wright A."/>
            <person name="Seuylemezian A."/>
            <person name="Eisen J."/>
            <person name="Coil D."/>
        </authorList>
    </citation>
    <scope>NUCLEOTIDE SEQUENCE</scope>
    <source>
        <strain evidence="2">214.1.1</strain>
    </source>
</reference>
<dbReference type="SUPFAM" id="SSF51735">
    <property type="entry name" value="NAD(P)-binding Rossmann-fold domains"/>
    <property type="match status" value="1"/>
</dbReference>
<organism evidence="2 3">
    <name type="scientific">Halalkalibacter oceani</name>
    <dbReference type="NCBI Taxonomy" id="1653776"/>
    <lineage>
        <taxon>Bacteria</taxon>
        <taxon>Bacillati</taxon>
        <taxon>Bacillota</taxon>
        <taxon>Bacilli</taxon>
        <taxon>Bacillales</taxon>
        <taxon>Bacillaceae</taxon>
        <taxon>Halalkalibacter</taxon>
    </lineage>
</organism>
<keyword evidence="3" id="KW-1185">Reference proteome</keyword>
<dbReference type="InterPro" id="IPR036291">
    <property type="entry name" value="NAD(P)-bd_dom_sf"/>
</dbReference>
<dbReference type="GO" id="GO:0004497">
    <property type="term" value="F:monooxygenase activity"/>
    <property type="evidence" value="ECO:0007669"/>
    <property type="project" value="TreeGrafter"/>
</dbReference>
<keyword evidence="1" id="KW-0560">Oxidoreductase</keyword>
<dbReference type="SUPFAM" id="SSF51905">
    <property type="entry name" value="FAD/NAD(P)-binding domain"/>
    <property type="match status" value="1"/>
</dbReference>
<sequence length="342" mass="38679">MKYDVVVIGGGQAGLAAGYYLEKTNKKYVILDAQNQAGDSWRERYDSLVLFTPRFYSSLPGLPLKGDPNGYPNKDEIADYLFQYKKQFTLRVIHNIKVTSLQKKEELFIIYTDIGERFQATQVIIATGAFHNPFVPFMTEIDKKIQQFHASSYQNPTKIQGEKVLIVGAGNTGVQIAAELSMTHEVILAKSKRLKVLPKTIYGKNLFWWFERIGISKVKATSSLGKWLRRNDPIIGKDIKFVKQNAKITARLVGVDGKAAFFSNGEQEEIDVIIWATGYRNNYNWIQIHELTDQQGVPIQNQGVTNVKGLYFLGLSWQSKRGSALIHGVGEDAEYIISNYIK</sequence>
<dbReference type="PRINTS" id="PR00368">
    <property type="entry name" value="FADPNR"/>
</dbReference>
<dbReference type="GO" id="GO:0050660">
    <property type="term" value="F:flavin adenine dinucleotide binding"/>
    <property type="evidence" value="ECO:0007669"/>
    <property type="project" value="TreeGrafter"/>
</dbReference>
<evidence type="ECO:0000313" key="3">
    <source>
        <dbReference type="Proteomes" id="UP001139179"/>
    </source>
</evidence>
<accession>A0A9X2DTZ5</accession>
<evidence type="ECO:0000256" key="1">
    <source>
        <dbReference type="ARBA" id="ARBA00023002"/>
    </source>
</evidence>
<dbReference type="EMBL" id="JAMBOL010000015">
    <property type="protein sequence ID" value="MCM3715467.1"/>
    <property type="molecule type" value="Genomic_DNA"/>
</dbReference>